<dbReference type="SMART" id="SM00487">
    <property type="entry name" value="DEXDc"/>
    <property type="match status" value="1"/>
</dbReference>
<evidence type="ECO:0000259" key="10">
    <source>
        <dbReference type="PROSITE" id="PS51194"/>
    </source>
</evidence>
<dbReference type="CDD" id="cd00268">
    <property type="entry name" value="DEADc"/>
    <property type="match status" value="1"/>
</dbReference>
<dbReference type="InterPro" id="IPR014014">
    <property type="entry name" value="RNA_helicase_DEAD_Q_motif"/>
</dbReference>
<dbReference type="KEGG" id="pxi:J5O05_06125"/>
<protein>
    <submittedName>
        <fullName evidence="12">DEAD/DEAH box helicase</fullName>
    </submittedName>
</protein>
<dbReference type="InterPro" id="IPR050079">
    <property type="entry name" value="DEAD_box_RNA_helicase"/>
</dbReference>
<dbReference type="PROSITE" id="PS51195">
    <property type="entry name" value="Q_MOTIF"/>
    <property type="match status" value="1"/>
</dbReference>
<dbReference type="SMART" id="SM00490">
    <property type="entry name" value="HELICc"/>
    <property type="match status" value="1"/>
</dbReference>
<keyword evidence="2 7" id="KW-0378">Hydrolase</keyword>
<evidence type="ECO:0000256" key="2">
    <source>
        <dbReference type="ARBA" id="ARBA00022801"/>
    </source>
</evidence>
<dbReference type="GO" id="GO:0005829">
    <property type="term" value="C:cytosol"/>
    <property type="evidence" value="ECO:0007669"/>
    <property type="project" value="TreeGrafter"/>
</dbReference>
<dbReference type="PROSITE" id="PS51194">
    <property type="entry name" value="HELICASE_CTER"/>
    <property type="match status" value="1"/>
</dbReference>
<dbReference type="EMBL" id="CP072133">
    <property type="protein sequence ID" value="QTH72410.1"/>
    <property type="molecule type" value="Genomic_DNA"/>
</dbReference>
<dbReference type="Pfam" id="PF00270">
    <property type="entry name" value="DEAD"/>
    <property type="match status" value="1"/>
</dbReference>
<dbReference type="Gene3D" id="3.40.50.300">
    <property type="entry name" value="P-loop containing nucleotide triphosphate hydrolases"/>
    <property type="match status" value="2"/>
</dbReference>
<evidence type="ECO:0000259" key="9">
    <source>
        <dbReference type="PROSITE" id="PS51192"/>
    </source>
</evidence>
<dbReference type="InterPro" id="IPR044742">
    <property type="entry name" value="DEAD/DEAH_RhlB"/>
</dbReference>
<dbReference type="PROSITE" id="PS00039">
    <property type="entry name" value="DEAD_ATP_HELICASE"/>
    <property type="match status" value="1"/>
</dbReference>
<evidence type="ECO:0000259" key="11">
    <source>
        <dbReference type="PROSITE" id="PS51195"/>
    </source>
</evidence>
<dbReference type="GO" id="GO:0003724">
    <property type="term" value="F:RNA helicase activity"/>
    <property type="evidence" value="ECO:0007669"/>
    <property type="project" value="InterPro"/>
</dbReference>
<dbReference type="PANTHER" id="PTHR47959:SF7">
    <property type="entry name" value="ATP-DEPENDENT RNA HELICASE DEAD BOX FAMILY"/>
    <property type="match status" value="1"/>
</dbReference>
<dbReference type="InterPro" id="IPR000629">
    <property type="entry name" value="RNA-helicase_DEAD-box_CS"/>
</dbReference>
<dbReference type="RefSeq" id="WP_208844034.1">
    <property type="nucleotide sequence ID" value="NZ_CP072133.1"/>
</dbReference>
<evidence type="ECO:0000256" key="5">
    <source>
        <dbReference type="ARBA" id="ARBA00038437"/>
    </source>
</evidence>
<dbReference type="SUPFAM" id="SSF52540">
    <property type="entry name" value="P-loop containing nucleoside triphosphate hydrolases"/>
    <property type="match status" value="2"/>
</dbReference>
<evidence type="ECO:0000256" key="8">
    <source>
        <dbReference type="SAM" id="MobiDB-lite"/>
    </source>
</evidence>
<dbReference type="Proteomes" id="UP000664904">
    <property type="component" value="Chromosome"/>
</dbReference>
<keyword evidence="4 7" id="KW-0067">ATP-binding</keyword>
<evidence type="ECO:0000256" key="4">
    <source>
        <dbReference type="ARBA" id="ARBA00022840"/>
    </source>
</evidence>
<dbReference type="Pfam" id="PF00271">
    <property type="entry name" value="Helicase_C"/>
    <property type="match status" value="1"/>
</dbReference>
<name>A0A975DJT4_9GAMM</name>
<sequence length="408" mass="45298">MSFQSLSLDPILLETLTKLGFTSPTPIQRDAIPAVLTGNDLLASAETGSGKTAAFLLPLLNQIMQHSDLGIPRALVLAPTRELAQQIMKHGEALAQSTAIQFVLLQGGANIGPQCEKLEKGVDVVVATPGRLLDHLIKGSLKLDHIQSVVFDEADRLLDMGFKDEIQRIRRRLPARRQSLLFSATIDKAIEELAQVLLENPTRVSVEGTNKAATPITQQFFAVDEEKKQKLAAYLIGKNNWRQVLVFARTKQLVDEYVKEFNLDGLPASALHGDKTQGHRNKALEQFKEGKIRVLVATDVAARGIDIPELSVVMNLELPFVAEDYIHRIGRTGRAGKEGLALSFVSVDEDWMLQELEVLLDERLTPQWVSGFEPDLTREPKSIKRNSTSARKARDKKRILGQRAKKRS</sequence>
<feature type="domain" description="Helicase C-terminal" evidence="10">
    <location>
        <begin position="215"/>
        <end position="377"/>
    </location>
</feature>
<evidence type="ECO:0000256" key="7">
    <source>
        <dbReference type="RuleBase" id="RU000492"/>
    </source>
</evidence>
<accession>A0A975DJT4</accession>
<organism evidence="12 13">
    <name type="scientific">Pseudoalteromonas xiamenensis</name>
    <dbReference type="NCBI Taxonomy" id="882626"/>
    <lineage>
        <taxon>Bacteria</taxon>
        <taxon>Pseudomonadati</taxon>
        <taxon>Pseudomonadota</taxon>
        <taxon>Gammaproteobacteria</taxon>
        <taxon>Alteromonadales</taxon>
        <taxon>Pseudoalteromonadaceae</taxon>
        <taxon>Pseudoalteromonas</taxon>
    </lineage>
</organism>
<dbReference type="InterPro" id="IPR014001">
    <property type="entry name" value="Helicase_ATP-bd"/>
</dbReference>
<keyword evidence="3 7" id="KW-0347">Helicase</keyword>
<feature type="region of interest" description="Disordered" evidence="8">
    <location>
        <begin position="375"/>
        <end position="408"/>
    </location>
</feature>
<proteinExistence type="inferred from homology"/>
<evidence type="ECO:0000256" key="1">
    <source>
        <dbReference type="ARBA" id="ARBA00022741"/>
    </source>
</evidence>
<comment type="similarity">
    <text evidence="5 7">Belongs to the DEAD box helicase family.</text>
</comment>
<dbReference type="PANTHER" id="PTHR47959">
    <property type="entry name" value="ATP-DEPENDENT RNA HELICASE RHLE-RELATED"/>
    <property type="match status" value="1"/>
</dbReference>
<evidence type="ECO:0000313" key="12">
    <source>
        <dbReference type="EMBL" id="QTH72410.1"/>
    </source>
</evidence>
<feature type="short sequence motif" description="Q motif" evidence="6">
    <location>
        <begin position="1"/>
        <end position="29"/>
    </location>
</feature>
<evidence type="ECO:0000313" key="13">
    <source>
        <dbReference type="Proteomes" id="UP000664904"/>
    </source>
</evidence>
<dbReference type="GO" id="GO:0003676">
    <property type="term" value="F:nucleic acid binding"/>
    <property type="evidence" value="ECO:0007669"/>
    <property type="project" value="InterPro"/>
</dbReference>
<keyword evidence="13" id="KW-1185">Reference proteome</keyword>
<dbReference type="CDD" id="cd18787">
    <property type="entry name" value="SF2_C_DEAD"/>
    <property type="match status" value="1"/>
</dbReference>
<dbReference type="InterPro" id="IPR011545">
    <property type="entry name" value="DEAD/DEAH_box_helicase_dom"/>
</dbReference>
<gene>
    <name evidence="12" type="ORF">J5O05_06125</name>
</gene>
<reference evidence="12" key="1">
    <citation type="submission" date="2021-03" db="EMBL/GenBank/DDBJ databases">
        <title>Complete Genome of Pseudoalteromonas xiamenensis STKMTI.2, a new potential marine bacterium producing anti-Vibrio compounds.</title>
        <authorList>
            <person name="Handayani D.P."/>
            <person name="Isnansetyo A."/>
            <person name="Istiqomah I."/>
            <person name="Jumina J."/>
        </authorList>
    </citation>
    <scope>NUCLEOTIDE SEQUENCE</scope>
    <source>
        <strain evidence="12">STKMTI.2</strain>
    </source>
</reference>
<feature type="domain" description="Helicase ATP-binding" evidence="9">
    <location>
        <begin position="32"/>
        <end position="204"/>
    </location>
</feature>
<dbReference type="InterPro" id="IPR001650">
    <property type="entry name" value="Helicase_C-like"/>
</dbReference>
<dbReference type="GO" id="GO:0005524">
    <property type="term" value="F:ATP binding"/>
    <property type="evidence" value="ECO:0007669"/>
    <property type="project" value="UniProtKB-KW"/>
</dbReference>
<dbReference type="AlphaFoldDB" id="A0A975DJT4"/>
<dbReference type="PROSITE" id="PS51192">
    <property type="entry name" value="HELICASE_ATP_BIND_1"/>
    <property type="match status" value="1"/>
</dbReference>
<dbReference type="GO" id="GO:0016787">
    <property type="term" value="F:hydrolase activity"/>
    <property type="evidence" value="ECO:0007669"/>
    <property type="project" value="UniProtKB-KW"/>
</dbReference>
<feature type="compositionally biased region" description="Basic residues" evidence="8">
    <location>
        <begin position="391"/>
        <end position="408"/>
    </location>
</feature>
<evidence type="ECO:0000256" key="3">
    <source>
        <dbReference type="ARBA" id="ARBA00022806"/>
    </source>
</evidence>
<keyword evidence="1 7" id="KW-0547">Nucleotide-binding</keyword>
<evidence type="ECO:0000256" key="6">
    <source>
        <dbReference type="PROSITE-ProRule" id="PRU00552"/>
    </source>
</evidence>
<feature type="domain" description="DEAD-box RNA helicase Q" evidence="11">
    <location>
        <begin position="1"/>
        <end position="29"/>
    </location>
</feature>
<dbReference type="InterPro" id="IPR027417">
    <property type="entry name" value="P-loop_NTPase"/>
</dbReference>